<dbReference type="PANTHER" id="PTHR43450:SF2">
    <property type="entry name" value="ASPARTATE--TRNA LIGASE"/>
    <property type="match status" value="1"/>
</dbReference>
<keyword evidence="1" id="KW-0963">Cytoplasm</keyword>
<dbReference type="PROSITE" id="PS50862">
    <property type="entry name" value="AA_TRNA_LIGASE_II"/>
    <property type="match status" value="1"/>
</dbReference>
<dbReference type="InterPro" id="IPR006195">
    <property type="entry name" value="aa-tRNA-synth_II"/>
</dbReference>
<accession>A0AB34FEQ8</accession>
<dbReference type="InterPro" id="IPR045864">
    <property type="entry name" value="aa-tRNA-synth_II/BPL/LPL"/>
</dbReference>
<dbReference type="GO" id="GO:0005829">
    <property type="term" value="C:cytosol"/>
    <property type="evidence" value="ECO:0007669"/>
    <property type="project" value="TreeGrafter"/>
</dbReference>
<keyword evidence="4" id="KW-0067">ATP-binding</keyword>
<dbReference type="Proteomes" id="UP001163105">
    <property type="component" value="Unassembled WGS sequence"/>
</dbReference>
<keyword evidence="7" id="KW-1185">Reference proteome</keyword>
<dbReference type="GO" id="GO:0005524">
    <property type="term" value="F:ATP binding"/>
    <property type="evidence" value="ECO:0007669"/>
    <property type="project" value="InterPro"/>
</dbReference>
<gene>
    <name evidence="6" type="primary">ERDS</name>
    <name evidence="6" type="ORF">O9K51_10082</name>
</gene>
<sequence>MAVSADFGRVFKVGLVFRAENSNIHRYLTEYTGLNIEMAIQHDYHEVIHVVDDFLKAVFKNVYYLDETLILDFREGIRMLREDGCDIEEDDLPSHDEMRHRQLIREKYNTDYYILDKFPANAWPFYTHKDLKDPRWTHLFDVFIRGQEICSSDAGISGDSLEDYMTAFDLGAPPYASAGLGLERIVTWMLELGDVRYVSFFYRDPKSLPKRSLGLAYPKADTTKPHIASGPPLIEKLIANYGDASNTSWLDERFEIWRHSIGAIVGFVKRGKFAMTTGNLLCD</sequence>
<evidence type="ECO:0000256" key="1">
    <source>
        <dbReference type="ARBA" id="ARBA00022490"/>
    </source>
</evidence>
<feature type="domain" description="Aminoacyl-transfer RNA synthetases class-II family profile" evidence="5">
    <location>
        <begin position="9"/>
        <end position="209"/>
    </location>
</feature>
<dbReference type="GO" id="GO:0017101">
    <property type="term" value="C:aminoacyl-tRNA synthetase multienzyme complex"/>
    <property type="evidence" value="ECO:0007669"/>
    <property type="project" value="TreeGrafter"/>
</dbReference>
<dbReference type="InterPro" id="IPR004523">
    <property type="entry name" value="Asp-tRNA_synthase_2"/>
</dbReference>
<evidence type="ECO:0000256" key="4">
    <source>
        <dbReference type="ARBA" id="ARBA00022840"/>
    </source>
</evidence>
<dbReference type="PANTHER" id="PTHR43450">
    <property type="entry name" value="ASPARTYL-TRNA SYNTHETASE"/>
    <property type="match status" value="1"/>
</dbReference>
<evidence type="ECO:0000313" key="6">
    <source>
        <dbReference type="EMBL" id="KAJ6437523.1"/>
    </source>
</evidence>
<dbReference type="SUPFAM" id="SSF55681">
    <property type="entry name" value="Class II aaRS and biotin synthetases"/>
    <property type="match status" value="1"/>
</dbReference>
<reference evidence="6" key="1">
    <citation type="submission" date="2023-01" db="EMBL/GenBank/DDBJ databases">
        <title>The growth and conidiation of Purpureocillium lavendulum are regulated by nitrogen source and histone H3K14 acetylation.</title>
        <authorList>
            <person name="Tang P."/>
            <person name="Han J."/>
            <person name="Zhang C."/>
            <person name="Tang P."/>
            <person name="Qi F."/>
            <person name="Zhang K."/>
            <person name="Liang L."/>
        </authorList>
    </citation>
    <scope>NUCLEOTIDE SEQUENCE</scope>
    <source>
        <strain evidence="6">YMF1.00683</strain>
    </source>
</reference>
<dbReference type="EMBL" id="JAQHRD010000012">
    <property type="protein sequence ID" value="KAJ6437523.1"/>
    <property type="molecule type" value="Genomic_DNA"/>
</dbReference>
<dbReference type="Pfam" id="PF00152">
    <property type="entry name" value="tRNA-synt_2"/>
    <property type="match status" value="2"/>
</dbReference>
<organism evidence="6 7">
    <name type="scientific">Purpureocillium lavendulum</name>
    <dbReference type="NCBI Taxonomy" id="1247861"/>
    <lineage>
        <taxon>Eukaryota</taxon>
        <taxon>Fungi</taxon>
        <taxon>Dikarya</taxon>
        <taxon>Ascomycota</taxon>
        <taxon>Pezizomycotina</taxon>
        <taxon>Sordariomycetes</taxon>
        <taxon>Hypocreomycetidae</taxon>
        <taxon>Hypocreales</taxon>
        <taxon>Ophiocordycipitaceae</taxon>
        <taxon>Purpureocillium</taxon>
    </lineage>
</organism>
<evidence type="ECO:0000313" key="7">
    <source>
        <dbReference type="Proteomes" id="UP001163105"/>
    </source>
</evidence>
<comment type="caution">
    <text evidence="6">The sequence shown here is derived from an EMBL/GenBank/DDBJ whole genome shotgun (WGS) entry which is preliminary data.</text>
</comment>
<keyword evidence="3" id="KW-0547">Nucleotide-binding</keyword>
<protein>
    <submittedName>
        <fullName evidence="6">Aspartyl-tRNA synthetase</fullName>
    </submittedName>
</protein>
<evidence type="ECO:0000256" key="3">
    <source>
        <dbReference type="ARBA" id="ARBA00022741"/>
    </source>
</evidence>
<evidence type="ECO:0000259" key="5">
    <source>
        <dbReference type="PROSITE" id="PS50862"/>
    </source>
</evidence>
<dbReference type="GO" id="GO:0004815">
    <property type="term" value="F:aspartate-tRNA ligase activity"/>
    <property type="evidence" value="ECO:0007669"/>
    <property type="project" value="InterPro"/>
</dbReference>
<proteinExistence type="predicted"/>
<name>A0AB34FEQ8_9HYPO</name>
<keyword evidence="2" id="KW-0436">Ligase</keyword>
<dbReference type="Gene3D" id="3.30.930.10">
    <property type="entry name" value="Bira Bifunctional Protein, Domain 2"/>
    <property type="match status" value="1"/>
</dbReference>
<dbReference type="GO" id="GO:0006422">
    <property type="term" value="P:aspartyl-tRNA aminoacylation"/>
    <property type="evidence" value="ECO:0007669"/>
    <property type="project" value="InterPro"/>
</dbReference>
<dbReference type="InterPro" id="IPR004364">
    <property type="entry name" value="Aa-tRNA-synt_II"/>
</dbReference>
<dbReference type="AlphaFoldDB" id="A0AB34FEQ8"/>
<dbReference type="GO" id="GO:0003723">
    <property type="term" value="F:RNA binding"/>
    <property type="evidence" value="ECO:0007669"/>
    <property type="project" value="TreeGrafter"/>
</dbReference>
<evidence type="ECO:0000256" key="2">
    <source>
        <dbReference type="ARBA" id="ARBA00022598"/>
    </source>
</evidence>